<dbReference type="EMBL" id="JPIN01000007">
    <property type="protein sequence ID" value="KFZ28721.1"/>
    <property type="molecule type" value="Genomic_DNA"/>
</dbReference>
<feature type="transmembrane region" description="Helical" evidence="1">
    <location>
        <begin position="455"/>
        <end position="475"/>
    </location>
</feature>
<keyword evidence="1" id="KW-0472">Membrane</keyword>
<evidence type="ECO:0000313" key="4">
    <source>
        <dbReference type="EMBL" id="KFZ28721.1"/>
    </source>
</evidence>
<evidence type="ECO:0000256" key="1">
    <source>
        <dbReference type="SAM" id="Phobius"/>
    </source>
</evidence>
<name>A0A094J804_9GAMM</name>
<dbReference type="PANTHER" id="PTHR40940">
    <property type="entry name" value="PROTEIN BATD-RELATED"/>
    <property type="match status" value="1"/>
</dbReference>
<reference evidence="4 5" key="1">
    <citation type="submission" date="2014-06" db="EMBL/GenBank/DDBJ databases">
        <title>Draft genome sequence of Idiomarina sp. MCCC 1A10513.</title>
        <authorList>
            <person name="Du J."/>
            <person name="Lai Q."/>
            <person name="Shao Z."/>
        </authorList>
    </citation>
    <scope>NUCLEOTIDE SEQUENCE [LARGE SCALE GENOMIC DNA]</scope>
    <source>
        <strain evidence="4 5">MCCC 1A10513</strain>
    </source>
</reference>
<dbReference type="Pfam" id="PF25607">
    <property type="entry name" value="DUF7939"/>
    <property type="match status" value="1"/>
</dbReference>
<dbReference type="OrthoDB" id="5293418at2"/>
<feature type="chain" id="PRO_5001900042" description="DUF7939 domain-containing protein" evidence="2">
    <location>
        <begin position="36"/>
        <end position="598"/>
    </location>
</feature>
<organism evidence="4 5">
    <name type="scientific">Pseudidiomarina atlantica</name>
    <dbReference type="NCBI Taxonomy" id="1517416"/>
    <lineage>
        <taxon>Bacteria</taxon>
        <taxon>Pseudomonadati</taxon>
        <taxon>Pseudomonadota</taxon>
        <taxon>Gammaproteobacteria</taxon>
        <taxon>Alteromonadales</taxon>
        <taxon>Idiomarinaceae</taxon>
        <taxon>Pseudidiomarina</taxon>
    </lineage>
</organism>
<keyword evidence="2" id="KW-0732">Signal</keyword>
<dbReference type="eggNOG" id="COG0457">
    <property type="taxonomic scope" value="Bacteria"/>
</dbReference>
<dbReference type="Pfam" id="PF13584">
    <property type="entry name" value="BatD"/>
    <property type="match status" value="2"/>
</dbReference>
<accession>A0A094J804</accession>
<protein>
    <recommendedName>
        <fullName evidence="3">DUF7939 domain-containing protein</fullName>
    </recommendedName>
</protein>
<evidence type="ECO:0000259" key="3">
    <source>
        <dbReference type="Pfam" id="PF25607"/>
    </source>
</evidence>
<comment type="caution">
    <text evidence="4">The sequence shown here is derived from an EMBL/GenBank/DDBJ whole genome shotgun (WGS) entry which is preliminary data.</text>
</comment>
<proteinExistence type="predicted"/>
<evidence type="ECO:0000313" key="5">
    <source>
        <dbReference type="Proteomes" id="UP000053718"/>
    </source>
</evidence>
<feature type="signal peptide" evidence="2">
    <location>
        <begin position="1"/>
        <end position="35"/>
    </location>
</feature>
<sequence>MVALLQQNFSRRWQVVRQLILVLMFTLVTVPSAVAQNDAPNNVTISVDKNPVAAGDTIILTVTVDKLVSDAAWRPRDVLSDFRVLGSSSSRNTQIINGNTRAQTTFNTILQVPSAAEKYTIGPITIEGTDSNRIELEVLPEGANAELNAQRKAFMQVEISRDRVFVQEQVQLVTKLYLAANLHSGNIIPPQLADADIRQVGSDSETSEIIDGKKFQVFTRTYLIIPQRSGEQTIQGPVFQGQINANSSRTMFPSFSSTEALTTAAQDIPLTVEALPADWPSDSDWLPAELVSLSVSVGNEGSEQESTQQQYTQGEPITLTYRLTAVGPLPDQLPRLNKLVQQLAIEGATLYPESPESASNQRNGKIISQQTLRVTVLPTQAGELKIPSLQVDWFNTQMRVADIATAPAQTFSIAAGAMPNDLSELPVREPTAEATASETTPTVIEELVDHEQLRWWQLGAGGIAILWLLTLIWGWRRGRRATVADALAKPPEVDAQSSLHSLRKACLANDSAATEQLLKRWAQRALGLRSAQLSSIADSLGHVELRRQLLHLQQCRYAASANDWQQGKALWKALQDALKQTPKKAPSQQLPQLYPPSS</sequence>
<evidence type="ECO:0000256" key="2">
    <source>
        <dbReference type="SAM" id="SignalP"/>
    </source>
</evidence>
<keyword evidence="5" id="KW-1185">Reference proteome</keyword>
<dbReference type="Proteomes" id="UP000053718">
    <property type="component" value="Unassembled WGS sequence"/>
</dbReference>
<dbReference type="InterPro" id="IPR025738">
    <property type="entry name" value="BatD"/>
</dbReference>
<dbReference type="AlphaFoldDB" id="A0A094J804"/>
<dbReference type="PANTHER" id="PTHR40940:SF1">
    <property type="entry name" value="PROTEIN BATD"/>
    <property type="match status" value="1"/>
</dbReference>
<keyword evidence="1" id="KW-1133">Transmembrane helix</keyword>
<keyword evidence="1" id="KW-0812">Transmembrane</keyword>
<dbReference type="STRING" id="1517416.IDAT_08245"/>
<feature type="domain" description="DUF7939" evidence="3">
    <location>
        <begin position="497"/>
        <end position="580"/>
    </location>
</feature>
<dbReference type="RefSeq" id="WP_034732649.1">
    <property type="nucleotide sequence ID" value="NZ_JPIN01000007.1"/>
</dbReference>
<gene>
    <name evidence="4" type="ORF">IDAT_08245</name>
</gene>
<dbReference type="InterPro" id="IPR057699">
    <property type="entry name" value="DUF7939"/>
</dbReference>